<evidence type="ECO:0000313" key="5">
    <source>
        <dbReference type="EMBL" id="MDP4536523.1"/>
    </source>
</evidence>
<evidence type="ECO:0000259" key="4">
    <source>
        <dbReference type="PROSITE" id="PS50113"/>
    </source>
</evidence>
<dbReference type="PANTHER" id="PTHR44757">
    <property type="entry name" value="DIGUANYLATE CYCLASE DGCP"/>
    <property type="match status" value="1"/>
</dbReference>
<dbReference type="Pfam" id="PF13426">
    <property type="entry name" value="PAS_9"/>
    <property type="match status" value="3"/>
</dbReference>
<dbReference type="InterPro" id="IPR001610">
    <property type="entry name" value="PAC"/>
</dbReference>
<dbReference type="InterPro" id="IPR000700">
    <property type="entry name" value="PAS-assoc_C"/>
</dbReference>
<proteinExistence type="predicted"/>
<dbReference type="SUPFAM" id="SSF58104">
    <property type="entry name" value="Methyl-accepting chemotaxis protein (MCP) signaling domain"/>
    <property type="match status" value="1"/>
</dbReference>
<dbReference type="Gene3D" id="3.30.450.20">
    <property type="entry name" value="PAS domain"/>
    <property type="match status" value="4"/>
</dbReference>
<dbReference type="PROSITE" id="PS50111">
    <property type="entry name" value="CHEMOTAXIS_TRANSDUC_2"/>
    <property type="match status" value="1"/>
</dbReference>
<protein>
    <submittedName>
        <fullName evidence="5">PAS domain S-box protein</fullName>
    </submittedName>
</protein>
<dbReference type="SMART" id="SM00091">
    <property type="entry name" value="PAS"/>
    <property type="match status" value="4"/>
</dbReference>
<sequence length="592" mass="65570">MVSISQLLSWLSGNNDTRQILEQCIDAVVSIDASNHVTFFNKAAEQLWGYQANEVLGKNVKMLVPVDHQRDHDSYVERHRTTGTNRIVGTSREVLLTRKDGKQLWVNLALSQVKSGSKVGYTAFVRDVSAEREARQMMDQTLAQALDAVVVINEHNCITFFNRAAEKLWGYSSDQVLGKNVKMLVPQVIQAAHDGYVNANRSTGKDKIVGTSREVSIECADGSRRWGNLSLSKVELEGKIVYTAFVKDVTHEVEQREHMRLLSLVANETDNAIIISDAEGRIIYVNQGFCSMTGYSEDEVQGKKPGAFLQGPHTNKATIDKIRQQLHAKEPFYDEILNYNSKGEPYWISLAINPVFDEQAKLVNFISIQANITATKEASLESARRFEAIGRNNGVGEWGLDGALQSANEYIVSHLGHASEAELLAKARNLRQIVTETQFTKLKAGEQVVGEFQILNKHNEPVYFHGTVCPIQNSEGEIRMYVSYGSDVSSKYEAARVTDREMAKVVESSQQVASIITTINSIAAQTNLLALNAAIEAARAGEAGRGFAVVADEVRTLAGQSAKSSQEIDRLVMETSERVRQLAESLKRLSES</sequence>
<name>A0ABT9GZP7_9GAMM</name>
<feature type="domain" description="PAS" evidence="3">
    <location>
        <begin position="13"/>
        <end position="86"/>
    </location>
</feature>
<reference evidence="5 6" key="1">
    <citation type="submission" date="2023-08" db="EMBL/GenBank/DDBJ databases">
        <authorList>
            <person name="Joshi A."/>
            <person name="Thite S."/>
        </authorList>
    </citation>
    <scope>NUCLEOTIDE SEQUENCE [LARGE SCALE GENOMIC DNA]</scope>
    <source>
        <strain evidence="5 6">AC40</strain>
    </source>
</reference>
<dbReference type="InterPro" id="IPR000014">
    <property type="entry name" value="PAS"/>
</dbReference>
<feature type="domain" description="PAC" evidence="4">
    <location>
        <begin position="332"/>
        <end position="384"/>
    </location>
</feature>
<keyword evidence="6" id="KW-1185">Reference proteome</keyword>
<dbReference type="NCBIfam" id="TIGR00229">
    <property type="entry name" value="sensory_box"/>
    <property type="match status" value="3"/>
</dbReference>
<evidence type="ECO:0000313" key="6">
    <source>
        <dbReference type="Proteomes" id="UP001231616"/>
    </source>
</evidence>
<evidence type="ECO:0000259" key="3">
    <source>
        <dbReference type="PROSITE" id="PS50112"/>
    </source>
</evidence>
<evidence type="ECO:0000256" key="1">
    <source>
        <dbReference type="PROSITE-ProRule" id="PRU00284"/>
    </source>
</evidence>
<dbReference type="PROSITE" id="PS50112">
    <property type="entry name" value="PAS"/>
    <property type="match status" value="3"/>
</dbReference>
<dbReference type="CDD" id="cd00130">
    <property type="entry name" value="PAS"/>
    <property type="match status" value="3"/>
</dbReference>
<comment type="caution">
    <text evidence="5">The sequence shown here is derived from an EMBL/GenBank/DDBJ whole genome shotgun (WGS) entry which is preliminary data.</text>
</comment>
<dbReference type="InterPro" id="IPR004089">
    <property type="entry name" value="MCPsignal_dom"/>
</dbReference>
<dbReference type="RefSeq" id="WP_305893786.1">
    <property type="nucleotide sequence ID" value="NZ_JAUZVZ010000012.1"/>
</dbReference>
<keyword evidence="1" id="KW-0807">Transducer</keyword>
<dbReference type="SUPFAM" id="SSF55785">
    <property type="entry name" value="PYP-like sensor domain (PAS domain)"/>
    <property type="match status" value="4"/>
</dbReference>
<feature type="domain" description="PAC" evidence="4">
    <location>
        <begin position="90"/>
        <end position="140"/>
    </location>
</feature>
<dbReference type="InterPro" id="IPR035965">
    <property type="entry name" value="PAS-like_dom_sf"/>
</dbReference>
<accession>A0ABT9GZP7</accession>
<feature type="domain" description="PAS" evidence="3">
    <location>
        <begin position="258"/>
        <end position="329"/>
    </location>
</feature>
<feature type="domain" description="Methyl-accepting transducer" evidence="2">
    <location>
        <begin position="502"/>
        <end position="592"/>
    </location>
</feature>
<dbReference type="Gene3D" id="6.10.250.3200">
    <property type="match status" value="1"/>
</dbReference>
<dbReference type="Proteomes" id="UP001231616">
    <property type="component" value="Unassembled WGS sequence"/>
</dbReference>
<dbReference type="InterPro" id="IPR013767">
    <property type="entry name" value="PAS_fold"/>
</dbReference>
<gene>
    <name evidence="5" type="ORF">Q3O60_10015</name>
</gene>
<dbReference type="InterPro" id="IPR052155">
    <property type="entry name" value="Biofilm_reg_signaling"/>
</dbReference>
<dbReference type="SMART" id="SM00283">
    <property type="entry name" value="MA"/>
    <property type="match status" value="1"/>
</dbReference>
<dbReference type="Pfam" id="PF00015">
    <property type="entry name" value="MCPsignal"/>
    <property type="match status" value="1"/>
</dbReference>
<dbReference type="PANTHER" id="PTHR44757:SF2">
    <property type="entry name" value="BIOFILM ARCHITECTURE MAINTENANCE PROTEIN MBAA"/>
    <property type="match status" value="1"/>
</dbReference>
<feature type="domain" description="PAS" evidence="3">
    <location>
        <begin position="134"/>
        <end position="187"/>
    </location>
</feature>
<feature type="domain" description="PAC" evidence="4">
    <location>
        <begin position="448"/>
        <end position="500"/>
    </location>
</feature>
<dbReference type="Pfam" id="PF00989">
    <property type="entry name" value="PAS"/>
    <property type="match status" value="1"/>
</dbReference>
<evidence type="ECO:0000259" key="2">
    <source>
        <dbReference type="PROSITE" id="PS50111"/>
    </source>
</evidence>
<dbReference type="SMART" id="SM00086">
    <property type="entry name" value="PAC"/>
    <property type="match status" value="4"/>
</dbReference>
<organism evidence="5 6">
    <name type="scientific">Alkalimonas collagenimarina</name>
    <dbReference type="NCBI Taxonomy" id="400390"/>
    <lineage>
        <taxon>Bacteria</taxon>
        <taxon>Pseudomonadati</taxon>
        <taxon>Pseudomonadota</taxon>
        <taxon>Gammaproteobacteria</taxon>
        <taxon>Alkalimonas</taxon>
    </lineage>
</organism>
<dbReference type="EMBL" id="JAUZVZ010000012">
    <property type="protein sequence ID" value="MDP4536523.1"/>
    <property type="molecule type" value="Genomic_DNA"/>
</dbReference>
<dbReference type="PROSITE" id="PS50113">
    <property type="entry name" value="PAC"/>
    <property type="match status" value="3"/>
</dbReference>